<feature type="binding site" evidence="15">
    <location>
        <position position="135"/>
    </location>
    <ligand>
        <name>Mg(2+)</name>
        <dbReference type="ChEBI" id="CHEBI:18420"/>
        <label>2</label>
    </ligand>
</feature>
<feature type="binding site" evidence="14">
    <location>
        <begin position="124"/>
        <end position="131"/>
    </location>
    <ligand>
        <name>GTP</name>
        <dbReference type="ChEBI" id="CHEBI:37565"/>
        <label>1</label>
    </ligand>
</feature>
<feature type="binding site" evidence="14">
    <location>
        <begin position="230"/>
        <end position="233"/>
    </location>
    <ligand>
        <name>GTP</name>
        <dbReference type="ChEBI" id="CHEBI:37565"/>
        <label>1</label>
    </ligand>
</feature>
<accession>A0A1Z2XIE3</accession>
<dbReference type="Proteomes" id="UP000186351">
    <property type="component" value="Chromosome"/>
</dbReference>
<dbReference type="InterPro" id="IPR041069">
    <property type="entry name" value="FeoB_Cyto"/>
</dbReference>
<protein>
    <recommendedName>
        <fullName evidence="12 13">Ferrous iron transport protein B</fullName>
    </recommendedName>
</protein>
<evidence type="ECO:0000256" key="9">
    <source>
        <dbReference type="ARBA" id="ARBA00023065"/>
    </source>
</evidence>
<keyword evidence="6 14" id="KW-0547">Nucleotide-binding</keyword>
<accession>A0A1B1SAB6</accession>
<evidence type="ECO:0000256" key="15">
    <source>
        <dbReference type="PIRSR" id="PIRSR603373-2"/>
    </source>
</evidence>
<evidence type="ECO:0000313" key="20">
    <source>
        <dbReference type="Proteomes" id="UP000186351"/>
    </source>
</evidence>
<feature type="binding site" evidence="14">
    <location>
        <begin position="149"/>
        <end position="153"/>
    </location>
    <ligand>
        <name>GTP</name>
        <dbReference type="ChEBI" id="CHEBI:37565"/>
        <label>1</label>
    </ligand>
</feature>
<dbReference type="PANTHER" id="PTHR43185">
    <property type="entry name" value="FERROUS IRON TRANSPORT PROTEIN B"/>
    <property type="match status" value="1"/>
</dbReference>
<keyword evidence="7 16" id="KW-1133">Transmembrane helix</keyword>
<dbReference type="STRING" id="1796646.A4V02_08205"/>
<keyword evidence="15" id="KW-0460">Magnesium</keyword>
<evidence type="ECO:0000313" key="19">
    <source>
        <dbReference type="EMBL" id="ANU63712.1"/>
    </source>
</evidence>
<dbReference type="Gene3D" id="1.10.287.1770">
    <property type="match status" value="1"/>
</dbReference>
<evidence type="ECO:0000256" key="12">
    <source>
        <dbReference type="ARBA" id="ARBA00031200"/>
    </source>
</evidence>
<keyword evidence="10 14" id="KW-0342">GTP-binding</keyword>
<feature type="transmembrane region" description="Helical" evidence="16">
    <location>
        <begin position="513"/>
        <end position="533"/>
    </location>
</feature>
<feature type="region of interest" description="Disordered" evidence="17">
    <location>
        <begin position="83"/>
        <end position="111"/>
    </location>
</feature>
<dbReference type="CDD" id="cd01879">
    <property type="entry name" value="FeoB"/>
    <property type="match status" value="1"/>
</dbReference>
<evidence type="ECO:0000256" key="16">
    <source>
        <dbReference type="RuleBase" id="RU362098"/>
    </source>
</evidence>
<dbReference type="GO" id="GO:0005886">
    <property type="term" value="C:plasma membrane"/>
    <property type="evidence" value="ECO:0007669"/>
    <property type="project" value="UniProtKB-SubCell"/>
</dbReference>
<dbReference type="InterPro" id="IPR027417">
    <property type="entry name" value="P-loop_NTPase"/>
</dbReference>
<name>A0A1B1SAB6_9BACT</name>
<dbReference type="SMART" id="SM00899">
    <property type="entry name" value="FeoA"/>
    <property type="match status" value="1"/>
</dbReference>
<evidence type="ECO:0000256" key="8">
    <source>
        <dbReference type="ARBA" id="ARBA00023004"/>
    </source>
</evidence>
<dbReference type="InterPro" id="IPR050860">
    <property type="entry name" value="FeoB_GTPase"/>
</dbReference>
<keyword evidence="4 16" id="KW-0410">Iron transport</keyword>
<dbReference type="InterPro" id="IPR011642">
    <property type="entry name" value="Gate_dom"/>
</dbReference>
<feature type="transmembrane region" description="Helical" evidence="16">
    <location>
        <begin position="630"/>
        <end position="651"/>
    </location>
</feature>
<dbReference type="Pfam" id="PF02421">
    <property type="entry name" value="FeoB_N"/>
    <property type="match status" value="1"/>
</dbReference>
<comment type="caution">
    <text evidence="16">Lacks conserved residue(s) required for the propagation of feature annotation.</text>
</comment>
<dbReference type="InterPro" id="IPR011640">
    <property type="entry name" value="Fe2_transport_prot_B_C"/>
</dbReference>
<evidence type="ECO:0000256" key="6">
    <source>
        <dbReference type="ARBA" id="ARBA00022741"/>
    </source>
</evidence>
<dbReference type="Pfam" id="PF17910">
    <property type="entry name" value="FeoB_Cyto"/>
    <property type="match status" value="1"/>
</dbReference>
<keyword evidence="15" id="KW-0479">Metal-binding</keyword>
<dbReference type="PROSITE" id="PS51711">
    <property type="entry name" value="G_FEOB"/>
    <property type="match status" value="1"/>
</dbReference>
<dbReference type="SUPFAM" id="SSF52540">
    <property type="entry name" value="P-loop containing nucleoside triphosphate hydrolases"/>
    <property type="match status" value="1"/>
</dbReference>
<dbReference type="GO" id="GO:0046914">
    <property type="term" value="F:transition metal ion binding"/>
    <property type="evidence" value="ECO:0007669"/>
    <property type="project" value="InterPro"/>
</dbReference>
<proteinExistence type="inferred from homology"/>
<organism evidence="19 20">
    <name type="scientific">Muribaculum intestinale</name>
    <dbReference type="NCBI Taxonomy" id="1796646"/>
    <lineage>
        <taxon>Bacteria</taxon>
        <taxon>Pseudomonadati</taxon>
        <taxon>Bacteroidota</taxon>
        <taxon>Bacteroidia</taxon>
        <taxon>Bacteroidales</taxon>
        <taxon>Muribaculaceae</taxon>
        <taxon>Muribaculum</taxon>
    </lineage>
</organism>
<feature type="transmembrane region" description="Helical" evidence="16">
    <location>
        <begin position="755"/>
        <end position="776"/>
    </location>
</feature>
<keyword evidence="2 16" id="KW-0813">Transport</keyword>
<evidence type="ECO:0000256" key="1">
    <source>
        <dbReference type="ARBA" id="ARBA00004651"/>
    </source>
</evidence>
<dbReference type="Gene3D" id="3.40.50.300">
    <property type="entry name" value="P-loop containing nucleotide triphosphate hydrolases"/>
    <property type="match status" value="1"/>
</dbReference>
<feature type="binding site" evidence="15">
    <location>
        <position position="139"/>
    </location>
    <ligand>
        <name>Mg(2+)</name>
        <dbReference type="ChEBI" id="CHEBI:18420"/>
        <label>2</label>
    </ligand>
</feature>
<dbReference type="KEGG" id="pary:A4V02_08205"/>
<dbReference type="GO" id="GO:0015093">
    <property type="term" value="F:ferrous iron transmembrane transporter activity"/>
    <property type="evidence" value="ECO:0007669"/>
    <property type="project" value="UniProtKB-UniRule"/>
</dbReference>
<feature type="binding site" evidence="14">
    <location>
        <begin position="170"/>
        <end position="173"/>
    </location>
    <ligand>
        <name>GTP</name>
        <dbReference type="ChEBI" id="CHEBI:37565"/>
        <label>1</label>
    </ligand>
</feature>
<evidence type="ECO:0000256" key="17">
    <source>
        <dbReference type="SAM" id="MobiDB-lite"/>
    </source>
</evidence>
<evidence type="ECO:0000256" key="2">
    <source>
        <dbReference type="ARBA" id="ARBA00022448"/>
    </source>
</evidence>
<keyword evidence="8 16" id="KW-0408">Iron</keyword>
<dbReference type="SUPFAM" id="SSF50037">
    <property type="entry name" value="C-terminal domain of transcriptional repressors"/>
    <property type="match status" value="1"/>
</dbReference>
<dbReference type="Gene3D" id="2.30.30.90">
    <property type="match status" value="1"/>
</dbReference>
<keyword evidence="9" id="KW-0406">Ion transport</keyword>
<feature type="transmembrane region" description="Helical" evidence="16">
    <location>
        <begin position="788"/>
        <end position="807"/>
    </location>
</feature>
<keyword evidence="20" id="KW-1185">Reference proteome</keyword>
<dbReference type="InterPro" id="IPR003373">
    <property type="entry name" value="Fe2_transport_prot-B"/>
</dbReference>
<dbReference type="OrthoDB" id="9809127at2"/>
<keyword evidence="11 16" id="KW-0472">Membrane</keyword>
<dbReference type="NCBIfam" id="TIGR00231">
    <property type="entry name" value="small_GTP"/>
    <property type="match status" value="1"/>
</dbReference>
<dbReference type="InterPro" id="IPR008988">
    <property type="entry name" value="Transcriptional_repressor_C"/>
</dbReference>
<evidence type="ECO:0000259" key="18">
    <source>
        <dbReference type="PROSITE" id="PS51711"/>
    </source>
</evidence>
<evidence type="ECO:0000256" key="5">
    <source>
        <dbReference type="ARBA" id="ARBA00022692"/>
    </source>
</evidence>
<dbReference type="GO" id="GO:0005525">
    <property type="term" value="F:GTP binding"/>
    <property type="evidence" value="ECO:0007669"/>
    <property type="project" value="UniProtKB-KW"/>
</dbReference>
<dbReference type="AlphaFoldDB" id="A0A1B1SAB6"/>
<evidence type="ECO:0000256" key="7">
    <source>
        <dbReference type="ARBA" id="ARBA00022989"/>
    </source>
</evidence>
<feature type="transmembrane region" description="Helical" evidence="16">
    <location>
        <begin position="406"/>
        <end position="426"/>
    </location>
</feature>
<feature type="domain" description="FeoB-type G" evidence="18">
    <location>
        <begin position="117"/>
        <end position="279"/>
    </location>
</feature>
<dbReference type="Pfam" id="PF04023">
    <property type="entry name" value="FeoA"/>
    <property type="match status" value="1"/>
</dbReference>
<dbReference type="InterPro" id="IPR038157">
    <property type="entry name" value="FeoA_core_dom"/>
</dbReference>
<evidence type="ECO:0000256" key="3">
    <source>
        <dbReference type="ARBA" id="ARBA00022475"/>
    </source>
</evidence>
<feature type="binding site" evidence="15">
    <location>
        <position position="138"/>
    </location>
    <ligand>
        <name>Mg(2+)</name>
        <dbReference type="ChEBI" id="CHEBI:18420"/>
        <label>2</label>
    </ligand>
</feature>
<evidence type="ECO:0000256" key="14">
    <source>
        <dbReference type="PIRSR" id="PIRSR603373-1"/>
    </source>
</evidence>
<evidence type="ECO:0000256" key="13">
    <source>
        <dbReference type="NCBIfam" id="TIGR00437"/>
    </source>
</evidence>
<dbReference type="NCBIfam" id="TIGR00437">
    <property type="entry name" value="feoB"/>
    <property type="match status" value="1"/>
</dbReference>
<dbReference type="Pfam" id="PF07670">
    <property type="entry name" value="Gate"/>
    <property type="match status" value="2"/>
</dbReference>
<keyword evidence="5 16" id="KW-0812">Transmembrane</keyword>
<dbReference type="Pfam" id="PF07664">
    <property type="entry name" value="FeoB_C"/>
    <property type="match status" value="1"/>
</dbReference>
<dbReference type="EMBL" id="CP015402">
    <property type="protein sequence ID" value="ANU63712.1"/>
    <property type="molecule type" value="Genomic_DNA"/>
</dbReference>
<comment type="function">
    <text evidence="16">Probable transporter of a GTP-driven Fe(2+) uptake system.</text>
</comment>
<comment type="subcellular location">
    <subcellularLocation>
        <location evidence="16">Cell inner membrane</location>
        <topology evidence="16">Multi-pass membrane protein</topology>
    </subcellularLocation>
    <subcellularLocation>
        <location evidence="1">Cell membrane</location>
        <topology evidence="1">Multi-pass membrane protein</topology>
    </subcellularLocation>
</comment>
<dbReference type="InterPro" id="IPR030389">
    <property type="entry name" value="G_FEOB_dom"/>
</dbReference>
<evidence type="ECO:0000256" key="10">
    <source>
        <dbReference type="ARBA" id="ARBA00023134"/>
    </source>
</evidence>
<gene>
    <name evidence="19" type="ORF">A4V02_08205</name>
</gene>
<evidence type="ECO:0000256" key="4">
    <source>
        <dbReference type="ARBA" id="ARBA00022496"/>
    </source>
</evidence>
<feature type="transmembrane region" description="Helical" evidence="16">
    <location>
        <begin position="461"/>
        <end position="483"/>
    </location>
</feature>
<feature type="transmembrane region" description="Helical" evidence="16">
    <location>
        <begin position="572"/>
        <end position="592"/>
    </location>
</feature>
<evidence type="ECO:0000256" key="11">
    <source>
        <dbReference type="ARBA" id="ARBA00023136"/>
    </source>
</evidence>
<sequence length="811" mass="89971">MRLSELKTGETGVVVKILGHGAFRKRVMEMGFVKGQEIKSLLNAPLNDPIKYSIMGYELSLRRSEADLVEVVRLKACDMDARPRAQQGADMSESMQEDTDGSAAADPHEHARRTQRTINIALVGNPNCGKTSLFNIASGAKEHVGNYSGVTVDAKRGHFSYGGYRFNIVDLPGTYSLACYSPEELYVRRYLRDEMPDIVVNVVVASNLERNLYLTTELIDMDRSMVIALNMYDELEHSGATLDYRMLGEMIGVPMVPTVSRTGEGLHNLFDTIIRVYEGKEQVVRHVHVNLGPEIEPSVTMVKDAIKADPAIGVHFSPRYLAIKLLEHDSEVEAIVKESPDHKKLLELRDRCDALIEKRTGDDVSAIIASEKYGFIDGALAETFVDSTKEKAKTTHIIDAFVTNRLFGFPIFLAIMLFMFWCTFEIGSYPMAWIESAVAWIAALVETYMPEGPLKDLVADGIIGGVGGVIVFLPNILILYFFISFMEDSGYMARAAFIMDKLMHRIGLHGKSFIPLVMGFGCNVPAIMAARAIESRSSRIITVLINPFMSCSARLPVYVLLVGTFFSKHAALVFLSLYLLGILVAVVTARLLRRFWFKTDETPFVMELPPYRLPTMKSSLRHMWGKGEQYLKKMGGIILVASIIVWVLNYFPIHDAPAADTTVQLAPGDDSRIDPDRDSYLQMLGKAVNPVMEPLGFHWRSTVAVLAGAPAKEIVVSTLGVLYTGDEEIDDTALSARLTAPNCATGRPDFNAANALSLMVFVLLYFPCMATVVAIVRETGSWRYGAFSIIYNTMVAWLVAFLVYQGASFII</sequence>
<dbReference type="InterPro" id="IPR005225">
    <property type="entry name" value="Small_GTP-bd"/>
</dbReference>
<dbReference type="InterPro" id="IPR007167">
    <property type="entry name" value="Fe-transptr_FeoA-like"/>
</dbReference>
<dbReference type="GeneID" id="65536840"/>
<comment type="similarity">
    <text evidence="16">Belongs to the TRAFAC class TrmE-Era-EngA-EngB-Septin-like GTPase superfamily. FeoB GTPase (TC 9.A.8) family.</text>
</comment>
<keyword evidence="3" id="KW-1003">Cell membrane</keyword>
<dbReference type="PANTHER" id="PTHR43185:SF1">
    <property type="entry name" value="FE(2+) TRANSPORTER FEOB"/>
    <property type="match status" value="1"/>
</dbReference>
<reference evidence="20" key="1">
    <citation type="submission" date="2016-04" db="EMBL/GenBank/DDBJ databases">
        <title>Complete Genome Sequences of Twelve Strains of a Stable Defined Moderately Diverse Mouse Microbiota 2 (sDMDMm2).</title>
        <authorList>
            <person name="Uchimura Y."/>
            <person name="Wyss M."/>
            <person name="Brugiroux S."/>
            <person name="Limenitakis J.P."/>
            <person name="Stecher B."/>
            <person name="McCoy K.D."/>
            <person name="Macpherson A.J."/>
        </authorList>
    </citation>
    <scope>NUCLEOTIDE SEQUENCE [LARGE SCALE GENOMIC DNA]</scope>
    <source>
        <strain evidence="20">YL27</strain>
    </source>
</reference>
<dbReference type="RefSeq" id="WP_068961017.1">
    <property type="nucleotide sequence ID" value="NZ_CAJTAP010000014.1"/>
</dbReference>